<keyword evidence="5 7" id="KW-0472">Membrane</keyword>
<dbReference type="Proteomes" id="UP001240250">
    <property type="component" value="Unassembled WGS sequence"/>
</dbReference>
<proteinExistence type="predicted"/>
<gene>
    <name evidence="9" type="ORF">JO380_002471</name>
</gene>
<comment type="subcellular location">
    <subcellularLocation>
        <location evidence="1">Cell membrane</location>
        <topology evidence="1">Multi-pass membrane protein</topology>
    </subcellularLocation>
</comment>
<evidence type="ECO:0000256" key="1">
    <source>
        <dbReference type="ARBA" id="ARBA00004651"/>
    </source>
</evidence>
<evidence type="ECO:0000256" key="3">
    <source>
        <dbReference type="ARBA" id="ARBA00022692"/>
    </source>
</evidence>
<dbReference type="RefSeq" id="WP_070321014.1">
    <property type="nucleotide sequence ID" value="NZ_JAUSVM010000001.1"/>
</dbReference>
<feature type="transmembrane region" description="Helical" evidence="7">
    <location>
        <begin position="213"/>
        <end position="238"/>
    </location>
</feature>
<evidence type="ECO:0000256" key="6">
    <source>
        <dbReference type="SAM" id="MobiDB-lite"/>
    </source>
</evidence>
<feature type="transmembrane region" description="Helical" evidence="7">
    <location>
        <begin position="187"/>
        <end position="206"/>
    </location>
</feature>
<evidence type="ECO:0000256" key="7">
    <source>
        <dbReference type="SAM" id="Phobius"/>
    </source>
</evidence>
<evidence type="ECO:0000259" key="8">
    <source>
        <dbReference type="Pfam" id="PF00482"/>
    </source>
</evidence>
<comment type="caution">
    <text evidence="9">The sequence shown here is derived from an EMBL/GenBank/DDBJ whole genome shotgun (WGS) entry which is preliminary data.</text>
</comment>
<sequence length="248" mass="24403">MTPFVAALVALAVVAACGPPVRRLPCGPGRPRPGRPLPPGPVGRTRRPRTGGRPREDRTGPAATARDGAAGDLATVLHAVASQLRAGVPPPDAWRSVLGVPGADDGTPPAPALLAVGRGAGRVGARRAGGRDDAAHRARVRAVLAGTRVAAETGAPLADVLADLADAVAADAEQSADLAAALAGPRATARVLVLLPVLGLLVGAAIGARPWAVLTGGGVGSALGAAGLVLAAAGHAWVRALLRRAVVP</sequence>
<evidence type="ECO:0000256" key="5">
    <source>
        <dbReference type="ARBA" id="ARBA00023136"/>
    </source>
</evidence>
<feature type="region of interest" description="Disordered" evidence="6">
    <location>
        <begin position="23"/>
        <end position="68"/>
    </location>
</feature>
<name>A0ABU0GL60_9CELL</name>
<dbReference type="EMBL" id="JAUSVM010000001">
    <property type="protein sequence ID" value="MDQ0426090.1"/>
    <property type="molecule type" value="Genomic_DNA"/>
</dbReference>
<evidence type="ECO:0000256" key="2">
    <source>
        <dbReference type="ARBA" id="ARBA00022475"/>
    </source>
</evidence>
<evidence type="ECO:0000313" key="9">
    <source>
        <dbReference type="EMBL" id="MDQ0426090.1"/>
    </source>
</evidence>
<keyword evidence="2" id="KW-1003">Cell membrane</keyword>
<dbReference type="PANTHER" id="PTHR35007:SF4">
    <property type="entry name" value="CONSERVED TRANSMEMBRANE PROTEIN-RELATED"/>
    <property type="match status" value="1"/>
</dbReference>
<dbReference type="PANTHER" id="PTHR35007">
    <property type="entry name" value="INTEGRAL MEMBRANE PROTEIN-RELATED"/>
    <property type="match status" value="1"/>
</dbReference>
<feature type="compositionally biased region" description="Pro residues" evidence="6">
    <location>
        <begin position="28"/>
        <end position="41"/>
    </location>
</feature>
<reference evidence="9 10" key="1">
    <citation type="submission" date="2023-07" db="EMBL/GenBank/DDBJ databases">
        <title>Sequencing the genomes of 1000 actinobacteria strains.</title>
        <authorList>
            <person name="Klenk H.-P."/>
        </authorList>
    </citation>
    <scope>NUCLEOTIDE SEQUENCE [LARGE SCALE GENOMIC DNA]</scope>
    <source>
        <strain evidence="9 10">DSM 14785</strain>
    </source>
</reference>
<evidence type="ECO:0000256" key="4">
    <source>
        <dbReference type="ARBA" id="ARBA00022989"/>
    </source>
</evidence>
<keyword evidence="4 7" id="KW-1133">Transmembrane helix</keyword>
<dbReference type="Pfam" id="PF00482">
    <property type="entry name" value="T2SSF"/>
    <property type="match status" value="1"/>
</dbReference>
<evidence type="ECO:0000313" key="10">
    <source>
        <dbReference type="Proteomes" id="UP001240250"/>
    </source>
</evidence>
<dbReference type="InterPro" id="IPR018076">
    <property type="entry name" value="T2SS_GspF_dom"/>
</dbReference>
<feature type="domain" description="Type II secretion system protein GspF" evidence="8">
    <location>
        <begin position="76"/>
        <end position="202"/>
    </location>
</feature>
<keyword evidence="3 7" id="KW-0812">Transmembrane</keyword>
<accession>A0ABU0GL60</accession>
<protein>
    <submittedName>
        <fullName evidence="9">Tight adherence protein B</fullName>
    </submittedName>
</protein>
<organism evidence="9 10">
    <name type="scientific">Cellulomonas iranensis</name>
    <dbReference type="NCBI Taxonomy" id="76862"/>
    <lineage>
        <taxon>Bacteria</taxon>
        <taxon>Bacillati</taxon>
        <taxon>Actinomycetota</taxon>
        <taxon>Actinomycetes</taxon>
        <taxon>Micrococcales</taxon>
        <taxon>Cellulomonadaceae</taxon>
        <taxon>Cellulomonas</taxon>
    </lineage>
</organism>
<keyword evidence="10" id="KW-1185">Reference proteome</keyword>